<protein>
    <recommendedName>
        <fullName evidence="2">PF03932 family protein CutC</fullName>
    </recommendedName>
</protein>
<evidence type="ECO:0000256" key="1">
    <source>
        <dbReference type="ARBA" id="ARBA00007768"/>
    </source>
</evidence>
<gene>
    <name evidence="2" type="primary">cutC</name>
    <name evidence="3" type="ORF">EDC14_100347</name>
</gene>
<dbReference type="Gene3D" id="3.20.20.380">
    <property type="entry name" value="Copper homeostasis (CutC) domain"/>
    <property type="match status" value="1"/>
</dbReference>
<dbReference type="HAMAP" id="MF_00795">
    <property type="entry name" value="CutC"/>
    <property type="match status" value="1"/>
</dbReference>
<evidence type="ECO:0000313" key="3">
    <source>
        <dbReference type="EMBL" id="TCL75116.1"/>
    </source>
</evidence>
<dbReference type="GO" id="GO:0005507">
    <property type="term" value="F:copper ion binding"/>
    <property type="evidence" value="ECO:0007669"/>
    <property type="project" value="TreeGrafter"/>
</dbReference>
<evidence type="ECO:0000313" key="4">
    <source>
        <dbReference type="Proteomes" id="UP000295008"/>
    </source>
</evidence>
<comment type="caution">
    <text evidence="3">The sequence shown here is derived from an EMBL/GenBank/DDBJ whole genome shotgun (WGS) entry which is preliminary data.</text>
</comment>
<reference evidence="3 4" key="1">
    <citation type="submission" date="2019-03" db="EMBL/GenBank/DDBJ databases">
        <title>Genomic Encyclopedia of Type Strains, Phase IV (KMG-IV): sequencing the most valuable type-strain genomes for metagenomic binning, comparative biology and taxonomic classification.</title>
        <authorList>
            <person name="Goeker M."/>
        </authorList>
    </citation>
    <scope>NUCLEOTIDE SEQUENCE [LARGE SCALE GENOMIC DNA]</scope>
    <source>
        <strain evidence="3 4">LX-B</strain>
    </source>
</reference>
<dbReference type="OrthoDB" id="9815677at2"/>
<name>A0A4R1S6Z3_HYDET</name>
<dbReference type="PANTHER" id="PTHR12598">
    <property type="entry name" value="COPPER HOMEOSTASIS PROTEIN CUTC"/>
    <property type="match status" value="1"/>
</dbReference>
<dbReference type="Pfam" id="PF03932">
    <property type="entry name" value="CutC"/>
    <property type="match status" value="1"/>
</dbReference>
<comment type="caution">
    <text evidence="2">Once thought to be involved in copper homeostasis, experiments in E.coli have shown this is not the case.</text>
</comment>
<dbReference type="InterPro" id="IPR005627">
    <property type="entry name" value="CutC-like"/>
</dbReference>
<accession>A0A4R1S6Z3</accession>
<dbReference type="AlphaFoldDB" id="A0A4R1S6Z3"/>
<dbReference type="RefSeq" id="WP_132012806.1">
    <property type="nucleotide sequence ID" value="NZ_SLUN01000003.1"/>
</dbReference>
<organism evidence="3 4">
    <name type="scientific">Hydrogenispora ethanolica</name>
    <dbReference type="NCBI Taxonomy" id="1082276"/>
    <lineage>
        <taxon>Bacteria</taxon>
        <taxon>Bacillati</taxon>
        <taxon>Bacillota</taxon>
        <taxon>Hydrogenispora</taxon>
    </lineage>
</organism>
<keyword evidence="4" id="KW-1185">Reference proteome</keyword>
<dbReference type="InterPro" id="IPR036822">
    <property type="entry name" value="CutC-like_dom_sf"/>
</dbReference>
<proteinExistence type="inferred from homology"/>
<dbReference type="PANTHER" id="PTHR12598:SF0">
    <property type="entry name" value="COPPER HOMEOSTASIS PROTEIN CUTC HOMOLOG"/>
    <property type="match status" value="1"/>
</dbReference>
<comment type="similarity">
    <text evidence="1 2">Belongs to the CutC family.</text>
</comment>
<comment type="subcellular location">
    <subcellularLocation>
        <location evidence="2">Cytoplasm</location>
    </subcellularLocation>
</comment>
<dbReference type="SUPFAM" id="SSF110395">
    <property type="entry name" value="CutC-like"/>
    <property type="match status" value="1"/>
</dbReference>
<evidence type="ECO:0000256" key="2">
    <source>
        <dbReference type="HAMAP-Rule" id="MF_00795"/>
    </source>
</evidence>
<keyword evidence="2" id="KW-0963">Cytoplasm</keyword>
<dbReference type="Proteomes" id="UP000295008">
    <property type="component" value="Unassembled WGS sequence"/>
</dbReference>
<dbReference type="GO" id="GO:0005737">
    <property type="term" value="C:cytoplasm"/>
    <property type="evidence" value="ECO:0007669"/>
    <property type="project" value="UniProtKB-SubCell"/>
</dbReference>
<sequence length="206" mass="21844">MPIYEACVGDLEQAKKAAALGADRIELCADLAEGGITPSLGVIVLAKRVVKIPIHVIIRPRGGDFVYSADELQAMRIDILKCRELGVAGVVFGVLDRGNRIARPEMQELLAAARPMKVTFHMAFDEVAERREAIDILAGLGVERILTRGGAGSAPANLAALRELVEHAGERLIVMPGGGITRVNREQVAAATGAVELHGTRIVGAL</sequence>
<dbReference type="EMBL" id="SLUN01000003">
    <property type="protein sequence ID" value="TCL75116.1"/>
    <property type="molecule type" value="Genomic_DNA"/>
</dbReference>